<evidence type="ECO:0000259" key="1">
    <source>
        <dbReference type="Pfam" id="PF08279"/>
    </source>
</evidence>
<gene>
    <name evidence="2" type="ORF">ING2E5B_0552</name>
</gene>
<protein>
    <recommendedName>
        <fullName evidence="1">Helix-turn-helix type 11 domain-containing protein</fullName>
    </recommendedName>
</protein>
<dbReference type="SUPFAM" id="SSF46785">
    <property type="entry name" value="Winged helix' DNA-binding domain"/>
    <property type="match status" value="1"/>
</dbReference>
<dbReference type="STRING" id="1562970.ING2E5B_0552"/>
<dbReference type="EMBL" id="LN515532">
    <property type="protein sequence ID" value="CEA15319.1"/>
    <property type="molecule type" value="Genomic_DNA"/>
</dbReference>
<keyword evidence="3" id="KW-1185">Reference proteome</keyword>
<accession>A0A098BXC7</accession>
<sequence length="110" mass="13123">MQKAFEELKKYLQRKISEQNDLLYFKEISEINERQAQILKTITEKPKTIFTAKELSNIFSVSSKTTRKDLQDLVALGLMQEININQRQMGYIRSDSFEVKLERLRRNHKE</sequence>
<dbReference type="KEGG" id="pbt:ING2E5B_0552"/>
<dbReference type="HOGENOM" id="CLU_2168672_0_0_10"/>
<dbReference type="Pfam" id="PF08279">
    <property type="entry name" value="HTH_11"/>
    <property type="match status" value="1"/>
</dbReference>
<dbReference type="InterPro" id="IPR036390">
    <property type="entry name" value="WH_DNA-bd_sf"/>
</dbReference>
<evidence type="ECO:0000313" key="3">
    <source>
        <dbReference type="Proteomes" id="UP000032417"/>
    </source>
</evidence>
<dbReference type="AlphaFoldDB" id="A0A098BXC7"/>
<feature type="domain" description="Helix-turn-helix type 11" evidence="1">
    <location>
        <begin position="34"/>
        <end position="91"/>
    </location>
</feature>
<dbReference type="InterPro" id="IPR036388">
    <property type="entry name" value="WH-like_DNA-bd_sf"/>
</dbReference>
<dbReference type="InterPro" id="IPR013196">
    <property type="entry name" value="HTH_11"/>
</dbReference>
<dbReference type="Proteomes" id="UP000032417">
    <property type="component" value="Chromosome 1"/>
</dbReference>
<dbReference type="Gene3D" id="1.10.10.10">
    <property type="entry name" value="Winged helix-like DNA-binding domain superfamily/Winged helix DNA-binding domain"/>
    <property type="match status" value="1"/>
</dbReference>
<reference evidence="2 3" key="1">
    <citation type="submission" date="2014-08" db="EMBL/GenBank/DDBJ databases">
        <authorList>
            <person name="Wibberg D."/>
        </authorList>
    </citation>
    <scope>NUCLEOTIDE SEQUENCE [LARGE SCALE GENOMIC DNA]</scope>
    <source>
        <strain evidence="3">ING2-E5B</strain>
    </source>
</reference>
<organism evidence="2 3">
    <name type="scientific">Fermentimonas caenicola</name>
    <dbReference type="NCBI Taxonomy" id="1562970"/>
    <lineage>
        <taxon>Bacteria</taxon>
        <taxon>Pseudomonadati</taxon>
        <taxon>Bacteroidota</taxon>
        <taxon>Bacteroidia</taxon>
        <taxon>Bacteroidales</taxon>
        <taxon>Dysgonomonadaceae</taxon>
        <taxon>Fermentimonas</taxon>
    </lineage>
</organism>
<name>A0A098BXC7_9BACT</name>
<dbReference type="OrthoDB" id="9814400at2"/>
<proteinExistence type="predicted"/>
<evidence type="ECO:0000313" key="2">
    <source>
        <dbReference type="EMBL" id="CEA15319.1"/>
    </source>
</evidence>